<feature type="coiled-coil region" evidence="16">
    <location>
        <begin position="181"/>
        <end position="208"/>
    </location>
</feature>
<feature type="domain" description="RING-type" evidence="18">
    <location>
        <begin position="8"/>
        <end position="51"/>
    </location>
</feature>
<name>A0ABU7BSS7_9TELE</name>
<evidence type="ECO:0000256" key="3">
    <source>
        <dbReference type="ARBA" id="ARBA00009611"/>
    </source>
</evidence>
<keyword evidence="9" id="KW-0130">Cell adhesion</keyword>
<evidence type="ECO:0000313" key="20">
    <source>
        <dbReference type="Proteomes" id="UP001345963"/>
    </source>
</evidence>
<gene>
    <name evidence="19" type="ORF">ATANTOWER_023097</name>
</gene>
<keyword evidence="4" id="KW-0963">Cytoplasm</keyword>
<reference evidence="19 20" key="1">
    <citation type="submission" date="2021-07" db="EMBL/GenBank/DDBJ databases">
        <authorList>
            <person name="Palmer J.M."/>
        </authorList>
    </citation>
    <scope>NUCLEOTIDE SEQUENCE [LARGE SCALE GENOMIC DNA]</scope>
    <source>
        <strain evidence="19 20">AT_MEX2019</strain>
        <tissue evidence="19">Muscle</tissue>
    </source>
</reference>
<dbReference type="InterPro" id="IPR013083">
    <property type="entry name" value="Znf_RING/FYVE/PHD"/>
</dbReference>
<dbReference type="SUPFAM" id="SSF57850">
    <property type="entry name" value="RING/U-box"/>
    <property type="match status" value="1"/>
</dbReference>
<keyword evidence="5 14" id="KW-0479">Metal-binding</keyword>
<keyword evidence="11 14" id="KW-0440">LIM domain</keyword>
<comment type="similarity">
    <text evidence="3">Belongs to the zyxin/ajuba family.</text>
</comment>
<keyword evidence="16" id="KW-0175">Coiled coil</keyword>
<evidence type="ECO:0000256" key="12">
    <source>
        <dbReference type="ARBA" id="ARBA00023212"/>
    </source>
</evidence>
<accession>A0ABU7BSS7</accession>
<evidence type="ECO:0000256" key="2">
    <source>
        <dbReference type="ARBA" id="ARBA00004246"/>
    </source>
</evidence>
<dbReference type="PANTHER" id="PTHR24212:SF1">
    <property type="entry name" value="ZYXIN"/>
    <property type="match status" value="1"/>
</dbReference>
<feature type="domain" description="LIM zinc-binding" evidence="17">
    <location>
        <begin position="375"/>
        <end position="442"/>
    </location>
</feature>
<sequence length="442" mass="50029">MDSAKLSCCICLDVLKRPVTIPCGHSYCMNCISYSWDQEDRKGVHSCPQCRKTFKPRPMLVKNILLAALVEDLKKTGLPAAPPGHCYAGPEEVACDVCTGRKMKAVKYCLVCLASFCEKHLQPHYESLTFRKHKLAEVSAKPQQNSSSRHDEVMKALHEKFKTVSAAAERTEKQRELQVRRLKTQQRIQDKEKDVKLLQQKMKAINVSANKAVENSEATSPSSVKNPVKIRPISLLEPSVGTFWCLDKLEEIAAERENNQELQQQPAVKAMDKVFHSSCFCCMSCCRPLQGMQFYNRDGSPQCELCYRKSLAACSRCGERITDRVLKAMGKCFHVHCFCCNTCSCTLEGLPFIAGEDNKPYCVQDYHRRFSPLCEICKEPIVPAPGSEEIVKVVALDKNFHIKCYRCEDCVRPLSSEVDKCPGYPLDDRILCIKCYSKRTKQ</sequence>
<evidence type="ECO:0000256" key="15">
    <source>
        <dbReference type="PROSITE-ProRule" id="PRU00175"/>
    </source>
</evidence>
<evidence type="ECO:0000256" key="5">
    <source>
        <dbReference type="ARBA" id="ARBA00022723"/>
    </source>
</evidence>
<dbReference type="Proteomes" id="UP001345963">
    <property type="component" value="Unassembled WGS sequence"/>
</dbReference>
<dbReference type="Pfam" id="PF00412">
    <property type="entry name" value="LIM"/>
    <property type="match status" value="3"/>
</dbReference>
<evidence type="ECO:0000259" key="18">
    <source>
        <dbReference type="PROSITE" id="PS50089"/>
    </source>
</evidence>
<keyword evidence="20" id="KW-1185">Reference proteome</keyword>
<dbReference type="Pfam" id="PF15227">
    <property type="entry name" value="zf-C3HC4_4"/>
    <property type="match status" value="1"/>
</dbReference>
<comment type="caution">
    <text evidence="19">The sequence shown here is derived from an EMBL/GenBank/DDBJ whole genome shotgun (WGS) entry which is preliminary data.</text>
</comment>
<evidence type="ECO:0000256" key="8">
    <source>
        <dbReference type="ARBA" id="ARBA00022833"/>
    </source>
</evidence>
<evidence type="ECO:0000256" key="4">
    <source>
        <dbReference type="ARBA" id="ARBA00022490"/>
    </source>
</evidence>
<protein>
    <recommendedName>
        <fullName evidence="13">Zyxin</fullName>
    </recommendedName>
</protein>
<dbReference type="InterPro" id="IPR001841">
    <property type="entry name" value="Znf_RING"/>
</dbReference>
<keyword evidence="10" id="KW-0965">Cell junction</keyword>
<evidence type="ECO:0000256" key="1">
    <source>
        <dbReference type="ARBA" id="ARBA00004245"/>
    </source>
</evidence>
<evidence type="ECO:0000256" key="10">
    <source>
        <dbReference type="ARBA" id="ARBA00022949"/>
    </source>
</evidence>
<dbReference type="PROSITE" id="PS00518">
    <property type="entry name" value="ZF_RING_1"/>
    <property type="match status" value="1"/>
</dbReference>
<evidence type="ECO:0000256" key="9">
    <source>
        <dbReference type="ARBA" id="ARBA00022889"/>
    </source>
</evidence>
<dbReference type="InterPro" id="IPR001781">
    <property type="entry name" value="Znf_LIM"/>
</dbReference>
<organism evidence="19 20">
    <name type="scientific">Ataeniobius toweri</name>
    <dbReference type="NCBI Taxonomy" id="208326"/>
    <lineage>
        <taxon>Eukaryota</taxon>
        <taxon>Metazoa</taxon>
        <taxon>Chordata</taxon>
        <taxon>Craniata</taxon>
        <taxon>Vertebrata</taxon>
        <taxon>Euteleostomi</taxon>
        <taxon>Actinopterygii</taxon>
        <taxon>Neopterygii</taxon>
        <taxon>Teleostei</taxon>
        <taxon>Neoteleostei</taxon>
        <taxon>Acanthomorphata</taxon>
        <taxon>Ovalentaria</taxon>
        <taxon>Atherinomorphae</taxon>
        <taxon>Cyprinodontiformes</taxon>
        <taxon>Goodeidae</taxon>
        <taxon>Ataeniobius</taxon>
    </lineage>
</organism>
<evidence type="ECO:0000256" key="11">
    <source>
        <dbReference type="ARBA" id="ARBA00023038"/>
    </source>
</evidence>
<feature type="domain" description="LIM zinc-binding" evidence="17">
    <location>
        <begin position="312"/>
        <end position="372"/>
    </location>
</feature>
<dbReference type="PROSITE" id="PS50023">
    <property type="entry name" value="LIM_DOMAIN_2"/>
    <property type="match status" value="2"/>
</dbReference>
<comment type="subcellular location">
    <subcellularLocation>
        <location evidence="2">Cell junction</location>
        <location evidence="2">Focal adhesion</location>
    </subcellularLocation>
    <subcellularLocation>
        <location evidence="1">Cytoplasm</location>
        <location evidence="1">Cytoskeleton</location>
    </subcellularLocation>
</comment>
<evidence type="ECO:0000256" key="13">
    <source>
        <dbReference type="ARBA" id="ARBA00039396"/>
    </source>
</evidence>
<dbReference type="Gene3D" id="2.10.110.10">
    <property type="entry name" value="Cysteine Rich Protein"/>
    <property type="match status" value="3"/>
</dbReference>
<dbReference type="Gene3D" id="3.30.40.10">
    <property type="entry name" value="Zinc/RING finger domain, C3HC4 (zinc finger)"/>
    <property type="match status" value="1"/>
</dbReference>
<evidence type="ECO:0000256" key="14">
    <source>
        <dbReference type="PROSITE-ProRule" id="PRU00125"/>
    </source>
</evidence>
<dbReference type="PANTHER" id="PTHR24212">
    <property type="entry name" value="ZYXIN/TRIP6"/>
    <property type="match status" value="1"/>
</dbReference>
<keyword evidence="7 15" id="KW-0863">Zinc-finger</keyword>
<proteinExistence type="inferred from homology"/>
<dbReference type="PROSITE" id="PS50089">
    <property type="entry name" value="ZF_RING_2"/>
    <property type="match status" value="1"/>
</dbReference>
<dbReference type="SMART" id="SM00132">
    <property type="entry name" value="LIM"/>
    <property type="match status" value="3"/>
</dbReference>
<evidence type="ECO:0000256" key="7">
    <source>
        <dbReference type="ARBA" id="ARBA00022771"/>
    </source>
</evidence>
<dbReference type="SUPFAM" id="SSF57716">
    <property type="entry name" value="Glucocorticoid receptor-like (DNA-binding domain)"/>
    <property type="match status" value="2"/>
</dbReference>
<dbReference type="Gene3D" id="4.10.830.40">
    <property type="match status" value="1"/>
</dbReference>
<evidence type="ECO:0000259" key="17">
    <source>
        <dbReference type="PROSITE" id="PS50023"/>
    </source>
</evidence>
<dbReference type="SMART" id="SM00184">
    <property type="entry name" value="RING"/>
    <property type="match status" value="2"/>
</dbReference>
<dbReference type="EMBL" id="JAHUTI010064114">
    <property type="protein sequence ID" value="MED6253145.1"/>
    <property type="molecule type" value="Genomic_DNA"/>
</dbReference>
<evidence type="ECO:0000256" key="6">
    <source>
        <dbReference type="ARBA" id="ARBA00022737"/>
    </source>
</evidence>
<keyword evidence="6" id="KW-0677">Repeat</keyword>
<keyword evidence="12" id="KW-0206">Cytoskeleton</keyword>
<evidence type="ECO:0000256" key="16">
    <source>
        <dbReference type="SAM" id="Coils"/>
    </source>
</evidence>
<dbReference type="InterPro" id="IPR017907">
    <property type="entry name" value="Znf_RING_CS"/>
</dbReference>
<evidence type="ECO:0000313" key="19">
    <source>
        <dbReference type="EMBL" id="MED6253145.1"/>
    </source>
</evidence>
<keyword evidence="8 14" id="KW-0862">Zinc</keyword>